<proteinExistence type="predicted"/>
<gene>
    <name evidence="2" type="ORF">CKO43_20660</name>
</gene>
<dbReference type="EMBL" id="NRRU01000102">
    <property type="protein sequence ID" value="MBK1715175.1"/>
    <property type="molecule type" value="Genomic_DNA"/>
</dbReference>
<reference evidence="2" key="1">
    <citation type="submission" date="2017-08" db="EMBL/GenBank/DDBJ databases">
        <authorList>
            <person name="Imhoff J.F."/>
            <person name="Rahn T."/>
            <person name="Kuenzel S."/>
            <person name="Neulinger S.C."/>
        </authorList>
    </citation>
    <scope>NUCLEOTIDE SEQUENCE</scope>
    <source>
        <strain evidence="2">IM 151</strain>
    </source>
</reference>
<sequence>MRRRLLGAALALFVAAAVAAPVEPGAALPSLQLSDQNERPWRVEPGTRFLLFAADKAAGDLLQETLGADGAGWLAEHRALYLADLHKMPALVTRLFALPALRALPYAVGLVRDESVAAWPQRKGQVTVIELADGAVVAVSYAADADALRRLPVAVP</sequence>
<keyword evidence="1" id="KW-0732">Signal</keyword>
<protein>
    <recommendedName>
        <fullName evidence="4">FAD/FMN-containing dehydrogenase</fullName>
    </recommendedName>
</protein>
<dbReference type="Proteomes" id="UP001041814">
    <property type="component" value="Unassembled WGS sequence"/>
</dbReference>
<evidence type="ECO:0000313" key="2">
    <source>
        <dbReference type="EMBL" id="MBK1715175.1"/>
    </source>
</evidence>
<keyword evidence="3" id="KW-1185">Reference proteome</keyword>
<feature type="signal peptide" evidence="1">
    <location>
        <begin position="1"/>
        <end position="19"/>
    </location>
</feature>
<evidence type="ECO:0000313" key="3">
    <source>
        <dbReference type="Proteomes" id="UP001041814"/>
    </source>
</evidence>
<comment type="caution">
    <text evidence="2">The sequence shown here is derived from an EMBL/GenBank/DDBJ whole genome shotgun (WGS) entry which is preliminary data.</text>
</comment>
<reference evidence="2" key="2">
    <citation type="journal article" date="2020" name="Microorganisms">
        <title>Osmotic Adaptation and Compatible Solute Biosynthesis of Phototrophic Bacteria as Revealed from Genome Analyses.</title>
        <authorList>
            <person name="Imhoff J.F."/>
            <person name="Rahn T."/>
            <person name="Kunzel S."/>
            <person name="Keller A."/>
            <person name="Neulinger S.C."/>
        </authorList>
    </citation>
    <scope>NUCLEOTIDE SEQUENCE</scope>
    <source>
        <strain evidence="2">IM 151</strain>
    </source>
</reference>
<evidence type="ECO:0000256" key="1">
    <source>
        <dbReference type="SAM" id="SignalP"/>
    </source>
</evidence>
<name>A0ABS1E150_RUBGE</name>
<accession>A0ABS1E150</accession>
<organism evidence="2 3">
    <name type="scientific">Rubrivivax gelatinosus</name>
    <name type="common">Rhodocyclus gelatinosus</name>
    <name type="synonym">Rhodopseudomonas gelatinosa</name>
    <dbReference type="NCBI Taxonomy" id="28068"/>
    <lineage>
        <taxon>Bacteria</taxon>
        <taxon>Pseudomonadati</taxon>
        <taxon>Pseudomonadota</taxon>
        <taxon>Betaproteobacteria</taxon>
        <taxon>Burkholderiales</taxon>
        <taxon>Sphaerotilaceae</taxon>
        <taxon>Rubrivivax</taxon>
    </lineage>
</organism>
<feature type="chain" id="PRO_5045362642" description="FAD/FMN-containing dehydrogenase" evidence="1">
    <location>
        <begin position="20"/>
        <end position="156"/>
    </location>
</feature>
<evidence type="ECO:0008006" key="4">
    <source>
        <dbReference type="Google" id="ProtNLM"/>
    </source>
</evidence>